<protein>
    <submittedName>
        <fullName evidence="1">Uncharacterized protein</fullName>
    </submittedName>
</protein>
<organism evidence="1 2">
    <name type="scientific">Shewanella colwelliana</name>
    <name type="common">Alteromonas colwelliana</name>
    <dbReference type="NCBI Taxonomy" id="23"/>
    <lineage>
        <taxon>Bacteria</taxon>
        <taxon>Pseudomonadati</taxon>
        <taxon>Pseudomonadota</taxon>
        <taxon>Gammaproteobacteria</taxon>
        <taxon>Alteromonadales</taxon>
        <taxon>Shewanellaceae</taxon>
        <taxon>Shewanella</taxon>
    </lineage>
</organism>
<keyword evidence="2" id="KW-1185">Reference proteome</keyword>
<reference evidence="1 2" key="1">
    <citation type="submission" date="2021-05" db="EMBL/GenBank/DDBJ databases">
        <title>Molecular characterization for Shewanella algae harboring chromosomal blaOXA-55-like strains isolated from clinical and environment sample.</title>
        <authorList>
            <person name="Ohama Y."/>
            <person name="Aoki K."/>
            <person name="Harada S."/>
            <person name="Moriya K."/>
            <person name="Ishii Y."/>
            <person name="Tateda K."/>
        </authorList>
    </citation>
    <scope>NUCLEOTIDE SEQUENCE [LARGE SCALE GENOMIC DNA]</scope>
    <source>
        <strain evidence="1 2">MBTL60-118</strain>
    </source>
</reference>
<evidence type="ECO:0000313" key="1">
    <source>
        <dbReference type="EMBL" id="GIU34804.1"/>
    </source>
</evidence>
<dbReference type="EMBL" id="BPEU01000001">
    <property type="protein sequence ID" value="GIU34804.1"/>
    <property type="molecule type" value="Genomic_DNA"/>
</dbReference>
<proteinExistence type="predicted"/>
<gene>
    <name evidence="1" type="ORF">TUM3794_01650</name>
</gene>
<sequence length="148" mass="16794">MAVKDELMRRYAKHLAIGENWTEQELAESEFSCKVFEGFKKSAWFMYQVAKQRVSASGWPLSLNGVSLDASQYDLGFMFDGVNYTSISSAVEHYSNMLGLDKLFLQDLVTLVGRERFGYAVRICRINIASTKAVKRQVLADMSNELND</sequence>
<comment type="caution">
    <text evidence="1">The sequence shown here is derived from an EMBL/GenBank/DDBJ whole genome shotgun (WGS) entry which is preliminary data.</text>
</comment>
<evidence type="ECO:0000313" key="2">
    <source>
        <dbReference type="Proteomes" id="UP000773469"/>
    </source>
</evidence>
<dbReference type="Proteomes" id="UP000773469">
    <property type="component" value="Unassembled WGS sequence"/>
</dbReference>
<accession>A0ABQ4NUZ4</accession>
<name>A0ABQ4NUZ4_SHECO</name>